<feature type="compositionally biased region" description="Low complexity" evidence="1">
    <location>
        <begin position="661"/>
        <end position="673"/>
    </location>
</feature>
<feature type="transmembrane region" description="Helical" evidence="2">
    <location>
        <begin position="40"/>
        <end position="58"/>
    </location>
</feature>
<accession>A0A2R4M6R8</accession>
<keyword evidence="2" id="KW-0812">Transmembrane</keyword>
<dbReference type="Proteomes" id="UP000241447">
    <property type="component" value="Chromosome"/>
</dbReference>
<keyword evidence="2" id="KW-1133">Transmembrane helix</keyword>
<dbReference type="EMBL" id="CP028475">
    <property type="protein sequence ID" value="AVW92873.1"/>
    <property type="molecule type" value="Genomic_DNA"/>
</dbReference>
<proteinExistence type="predicted"/>
<name>A0A2R4M6R8_9RHOB</name>
<feature type="region of interest" description="Disordered" evidence="1">
    <location>
        <begin position="544"/>
        <end position="565"/>
    </location>
</feature>
<evidence type="ECO:0000256" key="2">
    <source>
        <dbReference type="SAM" id="Phobius"/>
    </source>
</evidence>
<feature type="compositionally biased region" description="Basic and acidic residues" evidence="1">
    <location>
        <begin position="815"/>
        <end position="851"/>
    </location>
</feature>
<keyword evidence="2" id="KW-0472">Membrane</keyword>
<dbReference type="KEGG" id="cbak:DA792_18715"/>
<organism evidence="3 4">
    <name type="scientific">Celeribacter baekdonensis</name>
    <dbReference type="NCBI Taxonomy" id="875171"/>
    <lineage>
        <taxon>Bacteria</taxon>
        <taxon>Pseudomonadati</taxon>
        <taxon>Pseudomonadota</taxon>
        <taxon>Alphaproteobacteria</taxon>
        <taxon>Rhodobacterales</taxon>
        <taxon>Roseobacteraceae</taxon>
        <taxon>Celeribacter</taxon>
    </lineage>
</organism>
<feature type="compositionally biased region" description="Low complexity" evidence="1">
    <location>
        <begin position="689"/>
        <end position="709"/>
    </location>
</feature>
<feature type="region of interest" description="Disordered" evidence="1">
    <location>
        <begin position="639"/>
        <end position="851"/>
    </location>
</feature>
<dbReference type="RefSeq" id="WP_107721974.1">
    <property type="nucleotide sequence ID" value="NZ_CP028475.1"/>
</dbReference>
<dbReference type="AlphaFoldDB" id="A0A2R4M6R8"/>
<evidence type="ECO:0000313" key="4">
    <source>
        <dbReference type="Proteomes" id="UP000241447"/>
    </source>
</evidence>
<evidence type="ECO:0000313" key="3">
    <source>
        <dbReference type="EMBL" id="AVW92873.1"/>
    </source>
</evidence>
<dbReference type="OrthoDB" id="8477685at2"/>
<reference evidence="3 4" key="1">
    <citation type="submission" date="2018-03" db="EMBL/GenBank/DDBJ databases">
        <title>The Complete Genome of Celeribacter baekdonensis strain LH4, a Thiosulfate-Oxidizing Alphaproteobacterium Isolated from Gulf of Mexico Continental Slope Sediments.</title>
        <authorList>
            <person name="Flood B.E."/>
            <person name="Bailey J.V."/>
            <person name="Leprich D."/>
        </authorList>
    </citation>
    <scope>NUCLEOTIDE SEQUENCE [LARGE SCALE GENOMIC DNA]</scope>
    <source>
        <strain evidence="3 4">LH4</strain>
    </source>
</reference>
<evidence type="ECO:0000256" key="1">
    <source>
        <dbReference type="SAM" id="MobiDB-lite"/>
    </source>
</evidence>
<feature type="compositionally biased region" description="Low complexity" evidence="1">
    <location>
        <begin position="765"/>
        <end position="777"/>
    </location>
</feature>
<sequence>MGFDQEKRTLELNGPLARRVRLALTVTAAGLWLERIGQAFWPFFSILVGFCGVALLGLHDLLPALARTLVLAGVAMALVASFGVGLWQFRRPAPHAALARVDATLPGQPLQALTDTPLIGGDDPASNSLWTAHRARMLIRLNSIRAVGPTLRLSAADPYALRLMALTVLGMGGLFGSLEQARTTTDLGSSGPDIAAGPNWEGWVQPPAYSGKPTLYLGDLKDEFDVPKGSTVTVRFYGEAGVLTLSETVSGEPIMGTNAAPDFAVRQPGEIEIDGPTGRLWDVALQPDAAPTAELIGAMTRAPAGETRQNFRLTDDFGVTRAVLTITRDPEAVEKRYGYVLPPEDRPALEVSVPLPQIGDRREIEGMIGENLAQHPFAGLPVQISLTAWDEAGQASEEAIGEAILPTRRFFDPLAAALIDVRQELLWNRENAARAAQVIRAVTVDPTQLFDDMRHYFRLREVVGVIEGREGTLSDAQLTDVAGALWEIALLLEDGQLKDALERLHRAQERLSQAMRDGATPEEIQKLMQELREATRDYMQQLAEQQGEQGDGTDMPDQGQQDGQKITGDQLQQLMDRIQELMEQGRMAEAQQLLDMLAEMLENMRVTQSEGQGQGGEGMQGLQDMLRDQQQLNDDTFSDLQEQFGGGQPRGERGEQGDQGEGQPQGEQPQTGEGQDGKGQGTEPNGQSLAERQQALRDQLARQRQSLNGADGGDEEGLGGALDRADRAMDEAEEALGQNDLSGALDSQAEAMEALREGMRQLGDQQAQSQQEQEGQQGEAGGQSGSDPMRRDPLGRAAGDTGRFGSDEQLYEGEDVYRRAEELTDEIRRRSAEQDRPEDERDYLNRLLDRF</sequence>
<feature type="transmembrane region" description="Helical" evidence="2">
    <location>
        <begin position="64"/>
        <end position="87"/>
    </location>
</feature>
<protein>
    <submittedName>
        <fullName evidence="3">ATPase</fullName>
    </submittedName>
</protein>
<dbReference type="InterPro" id="IPR012683">
    <property type="entry name" value="CHP02302_TM"/>
</dbReference>
<gene>
    <name evidence="3" type="ORF">DA792_18715</name>
</gene>
<dbReference type="Pfam" id="PF13779">
    <property type="entry name" value="DUF4175"/>
    <property type="match status" value="1"/>
</dbReference>